<dbReference type="InterPro" id="IPR011251">
    <property type="entry name" value="Luciferase-like_dom"/>
</dbReference>
<dbReference type="KEGG" id="jar:G7057_01535"/>
<gene>
    <name evidence="3" type="ORF">G7057_01535</name>
</gene>
<evidence type="ECO:0000259" key="2">
    <source>
        <dbReference type="Pfam" id="PF00296"/>
    </source>
</evidence>
<dbReference type="AlphaFoldDB" id="A0A6G7K7T5"/>
<dbReference type="InterPro" id="IPR036661">
    <property type="entry name" value="Luciferase-like_sf"/>
</dbReference>
<dbReference type="Proteomes" id="UP000501451">
    <property type="component" value="Chromosome"/>
</dbReference>
<evidence type="ECO:0000313" key="3">
    <source>
        <dbReference type="EMBL" id="QII81281.1"/>
    </source>
</evidence>
<evidence type="ECO:0000256" key="1">
    <source>
        <dbReference type="ARBA" id="ARBA00007789"/>
    </source>
</evidence>
<organism evidence="3 4">
    <name type="scientific">Jeotgalibaca arthritidis</name>
    <dbReference type="NCBI Taxonomy" id="1868794"/>
    <lineage>
        <taxon>Bacteria</taxon>
        <taxon>Bacillati</taxon>
        <taxon>Bacillota</taxon>
        <taxon>Bacilli</taxon>
        <taxon>Lactobacillales</taxon>
        <taxon>Carnobacteriaceae</taxon>
        <taxon>Jeotgalibaca</taxon>
    </lineage>
</organism>
<dbReference type="CDD" id="cd00347">
    <property type="entry name" value="Flavin_utilizing_monoxygenases"/>
    <property type="match status" value="1"/>
</dbReference>
<dbReference type="InterPro" id="IPR019949">
    <property type="entry name" value="CmoO-like"/>
</dbReference>
<feature type="domain" description="Luciferase-like" evidence="2">
    <location>
        <begin position="1"/>
        <end position="300"/>
    </location>
</feature>
<dbReference type="SUPFAM" id="SSF51679">
    <property type="entry name" value="Bacterial luciferase-like"/>
    <property type="match status" value="1"/>
</dbReference>
<keyword evidence="4" id="KW-1185">Reference proteome</keyword>
<reference evidence="3 4" key="1">
    <citation type="journal article" date="2017" name="Int. J. Syst. Evol. Microbiol.">
        <title>Jeotgalibaca porci sp. nov. and Jeotgalibaca arthritidis sp. nov., isolated from pigs, and emended description of the genus Jeotgalibaca.</title>
        <authorList>
            <person name="Zamora L."/>
            <person name="Perez-Sancho M."/>
            <person name="Dominguez L."/>
            <person name="Fernandez-Garayzabal J.F."/>
            <person name="Vela A.I."/>
        </authorList>
    </citation>
    <scope>NUCLEOTIDE SEQUENCE [LARGE SCALE GENOMIC DNA]</scope>
    <source>
        <strain evidence="3 4">CECT 9157</strain>
    </source>
</reference>
<dbReference type="PANTHER" id="PTHR30137">
    <property type="entry name" value="LUCIFERASE-LIKE MONOOXYGENASE"/>
    <property type="match status" value="1"/>
</dbReference>
<evidence type="ECO:0000313" key="4">
    <source>
        <dbReference type="Proteomes" id="UP000501451"/>
    </source>
</evidence>
<name>A0A6G7K7T5_9LACT</name>
<comment type="similarity">
    <text evidence="1">To bacterial alkanal monooxygenase alpha and beta chains.</text>
</comment>
<dbReference type="GO" id="GO:0016705">
    <property type="term" value="F:oxidoreductase activity, acting on paired donors, with incorporation or reduction of molecular oxygen"/>
    <property type="evidence" value="ECO:0007669"/>
    <property type="project" value="InterPro"/>
</dbReference>
<dbReference type="PANTHER" id="PTHR30137:SF6">
    <property type="entry name" value="LUCIFERASE-LIKE MONOOXYGENASE"/>
    <property type="match status" value="1"/>
</dbReference>
<dbReference type="Pfam" id="PF00296">
    <property type="entry name" value="Bac_luciferase"/>
    <property type="match status" value="1"/>
</dbReference>
<sequence>MDLSILDQIPIFKNESAKQALDNAVSLAQQGEKYGYKRVWYAEHHGGESLASSAPEIVIGQVAAKTNHINVGSGGIMMMHYSPLKIAEVFKTLAAFYPGRIDLGLGRAPGGDRHAIFALSEGRAPQLDHLYNKIDTIHSLLKNELPENELYQHTAATPAINHYPSSWLLGSSGDSALQAAVRGMGYSYAQFFHGQMNQEAFEIYNSRFQPSDFMPEKKLSVAFFALACETEEEARYYERPYAIFKMKLAKGERLEKFLSPEEAADYPLSDLDKTLLEKISESHLVGTADKIVEQLLEQQRLYQFDEAMIISITQPHEVRLNSYRLIAEAMKLTNKE</sequence>
<dbReference type="FunFam" id="3.20.20.30:FF:000002">
    <property type="entry name" value="LLM class flavin-dependent oxidoreductase"/>
    <property type="match status" value="1"/>
</dbReference>
<dbReference type="Gene3D" id="3.20.20.30">
    <property type="entry name" value="Luciferase-like domain"/>
    <property type="match status" value="1"/>
</dbReference>
<protein>
    <submittedName>
        <fullName evidence="3">LLM class flavin-dependent oxidoreductase</fullName>
    </submittedName>
</protein>
<dbReference type="EMBL" id="CP049740">
    <property type="protein sequence ID" value="QII81281.1"/>
    <property type="molecule type" value="Genomic_DNA"/>
</dbReference>
<accession>A0A6G7K7T5</accession>
<dbReference type="GO" id="GO:0005829">
    <property type="term" value="C:cytosol"/>
    <property type="evidence" value="ECO:0007669"/>
    <property type="project" value="TreeGrafter"/>
</dbReference>
<dbReference type="InterPro" id="IPR050766">
    <property type="entry name" value="Bact_Lucif_Oxidored"/>
</dbReference>
<proteinExistence type="predicted"/>
<dbReference type="NCBIfam" id="TIGR03558">
    <property type="entry name" value="oxido_grp_1"/>
    <property type="match status" value="1"/>
</dbReference>